<dbReference type="OrthoDB" id="5377599at2759"/>
<name>A0A9P8L178_9PEZI</name>
<feature type="region of interest" description="Disordered" evidence="1">
    <location>
        <begin position="481"/>
        <end position="508"/>
    </location>
</feature>
<dbReference type="Proteomes" id="UP000698800">
    <property type="component" value="Unassembled WGS sequence"/>
</dbReference>
<reference evidence="3" key="1">
    <citation type="submission" date="2021-03" db="EMBL/GenBank/DDBJ databases">
        <title>Comparative genomics and phylogenomic investigation of the class Geoglossomycetes provide insights into ecological specialization and systematics.</title>
        <authorList>
            <person name="Melie T."/>
            <person name="Pirro S."/>
            <person name="Miller A.N."/>
            <person name="Quandt A."/>
        </authorList>
    </citation>
    <scope>NUCLEOTIDE SEQUENCE</scope>
    <source>
        <strain evidence="3">GBOQ0MN5Z8</strain>
    </source>
</reference>
<evidence type="ECO:0000313" key="3">
    <source>
        <dbReference type="EMBL" id="KAH0537085.1"/>
    </source>
</evidence>
<dbReference type="InterPro" id="IPR057218">
    <property type="entry name" value="DUF7896"/>
</dbReference>
<feature type="compositionally biased region" description="Gly residues" evidence="1">
    <location>
        <begin position="496"/>
        <end position="507"/>
    </location>
</feature>
<organism evidence="3 4">
    <name type="scientific">Glutinoglossum americanum</name>
    <dbReference type="NCBI Taxonomy" id="1670608"/>
    <lineage>
        <taxon>Eukaryota</taxon>
        <taxon>Fungi</taxon>
        <taxon>Dikarya</taxon>
        <taxon>Ascomycota</taxon>
        <taxon>Pezizomycotina</taxon>
        <taxon>Geoglossomycetes</taxon>
        <taxon>Geoglossales</taxon>
        <taxon>Geoglossaceae</taxon>
        <taxon>Glutinoglossum</taxon>
    </lineage>
</organism>
<dbReference type="PANTHER" id="PTHR42031">
    <property type="entry name" value="KEY LIME PATHOGENICITY PROTEIN"/>
    <property type="match status" value="1"/>
</dbReference>
<dbReference type="PANTHER" id="PTHR42031:SF1">
    <property type="entry name" value="KEY LIME PATHOGENICITY PROTEIN"/>
    <property type="match status" value="1"/>
</dbReference>
<feature type="region of interest" description="Disordered" evidence="1">
    <location>
        <begin position="50"/>
        <end position="82"/>
    </location>
</feature>
<evidence type="ECO:0000259" key="2">
    <source>
        <dbReference type="Pfam" id="PF25438"/>
    </source>
</evidence>
<sequence length="655" mass="71887">MDQAISARVVGFLEELKENIREKHPELLEEQIQAFCSQVVWSTIPMLEGNHSTTRPKNRSQHVPRSFSGGAQLQSSYNTGLPAHAPVSLQREFSRQSAPATTPMIRAGTQNSLSGHSSYGSAHSQGSMFQPELGRDDSIRTYASGPLGLHQSGSGRGNLQQVEEQSFEEVSEFLVRTDPEYTHDPTVPQISPAPEHTTKICDRRSVCSDQTPSLHSYPSHFPSTPTSAEMTNGTTIASGMSRQPSTIGSSVCDDLGMFRILSANSMNGEYSQVDLNQSLDKSTSARVSSHDFSFMGAAISDSTPFPSHSFDQPSLQLPANFAEEMRREGSNQSTNSTGSSRSTKRLHQQVAHASRPIRPKEADDMTTSVMPPVLGDGSETDDKGVTQIEKSNKTYTRPQHPRVFCLACDDHPDGFRGEHELRRHSDRVHSTSRKVWMTIQCTDNTGPLPEIPLSGCKACRNRKKYYAYYNAAAHLRRAHFTPKKKRKGKGKIRSAGGEGRGGNGGGDMPSMDVLRNWMEQVEDISEAAVETKTVADISPSGVEGDGMDDSFEGSLYPLLPHTGTPLNSYSGSANIANTASFIGGEDSQVTVCNDYYESEPQPYLYTGFNNDVRDTFINLHQVSSSERSSLNGVASFNDDYIPRCYFEDVNNNPFP</sequence>
<gene>
    <name evidence="3" type="ORF">FGG08_006087</name>
</gene>
<proteinExistence type="predicted"/>
<comment type="caution">
    <text evidence="3">The sequence shown here is derived from an EMBL/GenBank/DDBJ whole genome shotgun (WGS) entry which is preliminary data.</text>
</comment>
<accession>A0A9P8L178</accession>
<feature type="compositionally biased region" description="Polar residues" evidence="1">
    <location>
        <begin position="108"/>
        <end position="128"/>
    </location>
</feature>
<dbReference type="EMBL" id="JAGHQL010000163">
    <property type="protein sequence ID" value="KAH0537085.1"/>
    <property type="molecule type" value="Genomic_DNA"/>
</dbReference>
<feature type="region of interest" description="Disordered" evidence="1">
    <location>
        <begin position="325"/>
        <end position="384"/>
    </location>
</feature>
<feature type="domain" description="DUF7896" evidence="2">
    <location>
        <begin position="433"/>
        <end position="521"/>
    </location>
</feature>
<evidence type="ECO:0000256" key="1">
    <source>
        <dbReference type="SAM" id="MobiDB-lite"/>
    </source>
</evidence>
<feature type="region of interest" description="Disordered" evidence="1">
    <location>
        <begin position="106"/>
        <end position="163"/>
    </location>
</feature>
<dbReference type="AlphaFoldDB" id="A0A9P8L178"/>
<dbReference type="Pfam" id="PF25438">
    <property type="entry name" value="DUF7896"/>
    <property type="match status" value="1"/>
</dbReference>
<feature type="compositionally biased region" description="Basic residues" evidence="1">
    <location>
        <begin position="481"/>
        <end position="492"/>
    </location>
</feature>
<feature type="compositionally biased region" description="Polar residues" evidence="1">
    <location>
        <begin position="69"/>
        <end position="79"/>
    </location>
</feature>
<feature type="compositionally biased region" description="Low complexity" evidence="1">
    <location>
        <begin position="330"/>
        <end position="341"/>
    </location>
</feature>
<evidence type="ECO:0000313" key="4">
    <source>
        <dbReference type="Proteomes" id="UP000698800"/>
    </source>
</evidence>
<protein>
    <recommendedName>
        <fullName evidence="2">DUF7896 domain-containing protein</fullName>
    </recommendedName>
</protein>
<keyword evidence="4" id="KW-1185">Reference proteome</keyword>